<dbReference type="OrthoDB" id="9959536at2"/>
<dbReference type="InterPro" id="IPR036388">
    <property type="entry name" value="WH-like_DNA-bd_sf"/>
</dbReference>
<name>A0A326UDI4_THEHA</name>
<dbReference type="GO" id="GO:0003677">
    <property type="term" value="F:DNA binding"/>
    <property type="evidence" value="ECO:0007669"/>
    <property type="project" value="UniProtKB-KW"/>
</dbReference>
<dbReference type="EMBL" id="QKUF01000001">
    <property type="protein sequence ID" value="PZW36662.1"/>
    <property type="molecule type" value="Genomic_DNA"/>
</dbReference>
<sequence length="528" mass="60957">MVDQSMTWLGLLNPFSSSAEGRIRRISGRGTDIKKMIVAQQSAIILTGAPRIGKTSLIRYLQGRPENIWSWRHEEELTSLQDLFSLDTYHFVQIDLTPLEVCKHVQDMLPAFVTECFNSLSEIHHISNDATSIEVQDIRDLLRTMNLLYPNDRYFVMLDSIEKLDRPDITFPELESSGARSPQERGIALLNHCGAIRILVDLIDEFACLNVILSIESLPLANIEGQFENISADLARFYTMPLQCFTRKDAMAFLAQDADSFGPAWAKAFRRLGGEEVFSLQEQQWILQQAGSHPYLLQQFCYQLFYLKQLYADMYGQWKEVPPESRAHLVEQVNAGVATFLIGLWKRLTEALASGGQDAKDAFAHFVLTLKQREEVLSAHEWQALHYKIRYILVNEGIVRYDPFQPIYLPGSLLCHFLRQQQFREYPTQLGRTASFSVSISLENRSVKQLSLTELEYRLLKVLMEHPLRCSSEVLMKEVWGKMIERSTLSQRLYHLRKKLRKHSGVDFIANHYGGHYSLRFPDRLRFE</sequence>
<dbReference type="Proteomes" id="UP000248806">
    <property type="component" value="Unassembled WGS sequence"/>
</dbReference>
<evidence type="ECO:0000313" key="3">
    <source>
        <dbReference type="EMBL" id="PZW36662.1"/>
    </source>
</evidence>
<dbReference type="RefSeq" id="WP_111319096.1">
    <property type="nucleotide sequence ID" value="NZ_BIFX01000001.1"/>
</dbReference>
<keyword evidence="4" id="KW-1185">Reference proteome</keyword>
<dbReference type="GO" id="GO:0000160">
    <property type="term" value="P:phosphorelay signal transduction system"/>
    <property type="evidence" value="ECO:0007669"/>
    <property type="project" value="InterPro"/>
</dbReference>
<dbReference type="SMART" id="SM00862">
    <property type="entry name" value="Trans_reg_C"/>
    <property type="match status" value="1"/>
</dbReference>
<dbReference type="SUPFAM" id="SSF52540">
    <property type="entry name" value="P-loop containing nucleoside triphosphate hydrolases"/>
    <property type="match status" value="1"/>
</dbReference>
<dbReference type="InterPro" id="IPR016032">
    <property type="entry name" value="Sig_transdc_resp-reg_C-effctor"/>
</dbReference>
<feature type="domain" description="OmpR/PhoB-type" evidence="2">
    <location>
        <begin position="447"/>
        <end position="519"/>
    </location>
</feature>
<protein>
    <submittedName>
        <fullName evidence="3">Transcriptional regulator</fullName>
    </submittedName>
</protein>
<dbReference type="InterPro" id="IPR001867">
    <property type="entry name" value="OmpR/PhoB-type_DNA-bd"/>
</dbReference>
<dbReference type="CDD" id="cd00383">
    <property type="entry name" value="trans_reg_C"/>
    <property type="match status" value="1"/>
</dbReference>
<evidence type="ECO:0000256" key="1">
    <source>
        <dbReference type="ARBA" id="ARBA00023125"/>
    </source>
</evidence>
<comment type="caution">
    <text evidence="3">The sequence shown here is derived from an EMBL/GenBank/DDBJ whole genome shotgun (WGS) entry which is preliminary data.</text>
</comment>
<evidence type="ECO:0000313" key="4">
    <source>
        <dbReference type="Proteomes" id="UP000248806"/>
    </source>
</evidence>
<dbReference type="Gene3D" id="3.40.50.300">
    <property type="entry name" value="P-loop containing nucleotide triphosphate hydrolases"/>
    <property type="match status" value="1"/>
</dbReference>
<keyword evidence="1" id="KW-0238">DNA-binding</keyword>
<dbReference type="GO" id="GO:0006355">
    <property type="term" value="P:regulation of DNA-templated transcription"/>
    <property type="evidence" value="ECO:0007669"/>
    <property type="project" value="InterPro"/>
</dbReference>
<dbReference type="AlphaFoldDB" id="A0A326UDI4"/>
<organism evidence="3 4">
    <name type="scientific">Thermosporothrix hazakensis</name>
    <dbReference type="NCBI Taxonomy" id="644383"/>
    <lineage>
        <taxon>Bacteria</taxon>
        <taxon>Bacillati</taxon>
        <taxon>Chloroflexota</taxon>
        <taxon>Ktedonobacteria</taxon>
        <taxon>Ktedonobacterales</taxon>
        <taxon>Thermosporotrichaceae</taxon>
        <taxon>Thermosporothrix</taxon>
    </lineage>
</organism>
<dbReference type="SUPFAM" id="SSF46894">
    <property type="entry name" value="C-terminal effector domain of the bipartite response regulators"/>
    <property type="match status" value="1"/>
</dbReference>
<accession>A0A326UDI4</accession>
<dbReference type="Pfam" id="PF00486">
    <property type="entry name" value="Trans_reg_C"/>
    <property type="match status" value="1"/>
</dbReference>
<dbReference type="Gene3D" id="1.10.10.10">
    <property type="entry name" value="Winged helix-like DNA-binding domain superfamily/Winged helix DNA-binding domain"/>
    <property type="match status" value="1"/>
</dbReference>
<reference evidence="3 4" key="1">
    <citation type="submission" date="2018-06" db="EMBL/GenBank/DDBJ databases">
        <title>Genomic Encyclopedia of Archaeal and Bacterial Type Strains, Phase II (KMG-II): from individual species to whole genera.</title>
        <authorList>
            <person name="Goeker M."/>
        </authorList>
    </citation>
    <scope>NUCLEOTIDE SEQUENCE [LARGE SCALE GENOMIC DNA]</scope>
    <source>
        <strain evidence="3 4">ATCC BAA-1881</strain>
    </source>
</reference>
<dbReference type="InterPro" id="IPR027417">
    <property type="entry name" value="P-loop_NTPase"/>
</dbReference>
<gene>
    <name evidence="3" type="ORF">EI42_00842</name>
</gene>
<proteinExistence type="predicted"/>
<evidence type="ECO:0000259" key="2">
    <source>
        <dbReference type="SMART" id="SM00862"/>
    </source>
</evidence>